<dbReference type="AlphaFoldDB" id="A0A6V7BBN2"/>
<accession>A0A6V7BBN2</accession>
<name>A0A6V7BBN2_9XANT</name>
<gene>
    <name evidence="1" type="ORF">CFBP2533_00980</name>
    <name evidence="2" type="ORF">E1J24_15965</name>
</gene>
<reference evidence="2" key="1">
    <citation type="submission" date="2019-03" db="EMBL/GenBank/DDBJ databases">
        <authorList>
            <person name="Moriniere L."/>
            <person name="Burlet A."/>
            <person name="Rosenthal E."/>
            <person name="Portier P."/>
            <person name="Lavire C."/>
            <person name="Nesme X."/>
            <person name="Bull C.T."/>
            <person name="Le Saux M."/>
            <person name="Bertolla F."/>
        </authorList>
    </citation>
    <scope>NUCLEOTIDE SEQUENCE</scope>
    <source>
        <strain evidence="2">CFBP2533</strain>
    </source>
</reference>
<protein>
    <submittedName>
        <fullName evidence="1">Uncharacterized protein</fullName>
    </submittedName>
</protein>
<dbReference type="RefSeq" id="WP_233366647.1">
    <property type="nucleotide sequence ID" value="NZ_CP103838.1"/>
</dbReference>
<dbReference type="EMBL" id="LR828261">
    <property type="protein sequence ID" value="CAD0298765.1"/>
    <property type="molecule type" value="Genomic_DNA"/>
</dbReference>
<dbReference type="Proteomes" id="UP000548771">
    <property type="component" value="Unassembled WGS sequence"/>
</dbReference>
<evidence type="ECO:0000313" key="3">
    <source>
        <dbReference type="Proteomes" id="UP000548771"/>
    </source>
</evidence>
<organism evidence="1">
    <name type="scientific">Xanthomonas hortorum pv. pelargonii</name>
    <dbReference type="NCBI Taxonomy" id="453602"/>
    <lineage>
        <taxon>Bacteria</taxon>
        <taxon>Pseudomonadati</taxon>
        <taxon>Pseudomonadota</taxon>
        <taxon>Gammaproteobacteria</taxon>
        <taxon>Lysobacterales</taxon>
        <taxon>Lysobacteraceae</taxon>
        <taxon>Xanthomonas</taxon>
    </lineage>
</organism>
<proteinExistence type="predicted"/>
<dbReference type="EMBL" id="LR828261">
    <property type="protein sequence ID" value="CAD0298760.1"/>
    <property type="molecule type" value="Genomic_DNA"/>
</dbReference>
<evidence type="ECO:0000313" key="2">
    <source>
        <dbReference type="EMBL" id="NMI23298.1"/>
    </source>
</evidence>
<reference evidence="2" key="3">
    <citation type="journal article" date="2020" name="Syst. Appl. Microbiol.">
        <title>Clarifying the taxonomy of the causal agent of bacterial leaf spot of lettuce through a polyphasic approach reveals that Xanthomonas cynarae Trebaol et al. 2000 emend. Timilsina et al. 2019 is a later heterotypic synonym of Xanthomonas hortorum Vauterin et al. 1995.</title>
        <authorList>
            <person name="Moriniere L."/>
            <person name="Burlet A."/>
            <person name="Rosenthal E.R."/>
            <person name="Nesme X."/>
            <person name="Portier P."/>
            <person name="Bull C.T."/>
            <person name="Lavire C."/>
            <person name="Fischer-Le Saux M."/>
            <person name="Bertolla F."/>
        </authorList>
    </citation>
    <scope>NUCLEOTIDE SEQUENCE</scope>
    <source>
        <strain evidence="2">CFBP2533</strain>
    </source>
</reference>
<sequence length="80" mass="9283">MTRFKLLAAVFLLWTAEGWSMQPSPIETPQQIFNRWLSAFNRGNQQELQEVIAAYKIDRNAQRDTDLHASMGNFNVLTVR</sequence>
<dbReference type="EMBL" id="SMDX01000022">
    <property type="protein sequence ID" value="NMI23298.1"/>
    <property type="molecule type" value="Genomic_DNA"/>
</dbReference>
<reference evidence="1" key="4">
    <citation type="submission" date="2020-07" db="EMBL/GenBank/DDBJ databases">
        <authorList>
            <person name="Pothier F. J."/>
        </authorList>
    </citation>
    <scope>NUCLEOTIDE SEQUENCE</scope>
    <source>
        <strain evidence="1">CFBP 2533</strain>
    </source>
</reference>
<evidence type="ECO:0000313" key="1">
    <source>
        <dbReference type="EMBL" id="CAD0298765.1"/>
    </source>
</evidence>
<reference evidence="3" key="2">
    <citation type="journal article" date="2020" name="Syst. Appl. Microbiol.">
        <title>Clarifying the taxonomy of the causal agent of bacterial leaf spot of lettuce through a polyphasic approach reveals that Xanthomonas cynarae Trebaol et al. 2000 emend. Timilsina et al. 2019 is a later heterotypic synonym of Xanthomonas hortorum Vauterin et al. 1995.</title>
        <authorList>
            <person name="Moriniere L."/>
            <person name="Burlet A."/>
            <person name="Rosenthal E.R."/>
            <person name="Nesme X."/>
            <person name="Portier P."/>
            <person name="Bull C.T."/>
            <person name="Lavire C."/>
            <person name="Fischer-Le Saux M."/>
            <person name="Bertolla F."/>
        </authorList>
    </citation>
    <scope>NUCLEOTIDE SEQUENCE [LARGE SCALE GENOMIC DNA]</scope>
    <source>
        <strain evidence="3">CFBP2533</strain>
    </source>
</reference>